<dbReference type="SUPFAM" id="SSF56112">
    <property type="entry name" value="Protein kinase-like (PK-like)"/>
    <property type="match status" value="1"/>
</dbReference>
<reference evidence="3" key="1">
    <citation type="journal article" date="2019" name="Sci. Rep.">
        <title>Draft genome of Tanacetum cinerariifolium, the natural source of mosquito coil.</title>
        <authorList>
            <person name="Yamashiro T."/>
            <person name="Shiraishi A."/>
            <person name="Satake H."/>
            <person name="Nakayama K."/>
        </authorList>
    </citation>
    <scope>NUCLEOTIDE SEQUENCE</scope>
</reference>
<dbReference type="Pfam" id="PF00069">
    <property type="entry name" value="Pkinase"/>
    <property type="match status" value="1"/>
</dbReference>
<dbReference type="PROSITE" id="PS00109">
    <property type="entry name" value="PROTEIN_KINASE_TYR"/>
    <property type="match status" value="1"/>
</dbReference>
<dbReference type="Pfam" id="PF14299">
    <property type="entry name" value="PP2"/>
    <property type="match status" value="1"/>
</dbReference>
<keyword evidence="3" id="KW-0418">Kinase</keyword>
<dbReference type="AlphaFoldDB" id="A0A699JHS2"/>
<keyword evidence="3" id="KW-0808">Transferase</keyword>
<dbReference type="InterPro" id="IPR025886">
    <property type="entry name" value="PP2-like"/>
</dbReference>
<comment type="caution">
    <text evidence="3">The sequence shown here is derived from an EMBL/GenBank/DDBJ whole genome shotgun (WGS) entry which is preliminary data.</text>
</comment>
<dbReference type="InterPro" id="IPR008266">
    <property type="entry name" value="Tyr_kinase_AS"/>
</dbReference>
<dbReference type="InterPro" id="IPR011009">
    <property type="entry name" value="Kinase-like_dom_sf"/>
</dbReference>
<evidence type="ECO:0000256" key="1">
    <source>
        <dbReference type="PROSITE-ProRule" id="PRU10141"/>
    </source>
</evidence>
<dbReference type="GO" id="GO:0009506">
    <property type="term" value="C:plasmodesma"/>
    <property type="evidence" value="ECO:0007669"/>
    <property type="project" value="TreeGrafter"/>
</dbReference>
<dbReference type="PROSITE" id="PS00107">
    <property type="entry name" value="PROTEIN_KINASE_ATP"/>
    <property type="match status" value="1"/>
</dbReference>
<dbReference type="GO" id="GO:0004714">
    <property type="term" value="F:transmembrane receptor protein tyrosine kinase activity"/>
    <property type="evidence" value="ECO:0007669"/>
    <property type="project" value="InterPro"/>
</dbReference>
<keyword evidence="1" id="KW-0547">Nucleotide-binding</keyword>
<feature type="domain" description="Protein kinase" evidence="2">
    <location>
        <begin position="95"/>
        <end position="329"/>
    </location>
</feature>
<dbReference type="InterPro" id="IPR017441">
    <property type="entry name" value="Protein_kinase_ATP_BS"/>
</dbReference>
<protein>
    <submittedName>
        <fullName evidence="3">Protein kinase-like domain, phloem protein 2-like protein</fullName>
    </submittedName>
</protein>
<organism evidence="3">
    <name type="scientific">Tanacetum cinerariifolium</name>
    <name type="common">Dalmatian daisy</name>
    <name type="synonym">Chrysanthemum cinerariifolium</name>
    <dbReference type="NCBI Taxonomy" id="118510"/>
    <lineage>
        <taxon>Eukaryota</taxon>
        <taxon>Viridiplantae</taxon>
        <taxon>Streptophyta</taxon>
        <taxon>Embryophyta</taxon>
        <taxon>Tracheophyta</taxon>
        <taxon>Spermatophyta</taxon>
        <taxon>Magnoliopsida</taxon>
        <taxon>eudicotyledons</taxon>
        <taxon>Gunneridae</taxon>
        <taxon>Pentapetalae</taxon>
        <taxon>asterids</taxon>
        <taxon>campanulids</taxon>
        <taxon>Asterales</taxon>
        <taxon>Asteraceae</taxon>
        <taxon>Asteroideae</taxon>
        <taxon>Anthemideae</taxon>
        <taxon>Anthemidinae</taxon>
        <taxon>Tanacetum</taxon>
    </lineage>
</organism>
<dbReference type="EMBL" id="BKCJ010406390">
    <property type="protein sequence ID" value="GFA33486.1"/>
    <property type="molecule type" value="Genomic_DNA"/>
</dbReference>
<dbReference type="InterPro" id="IPR045272">
    <property type="entry name" value="ANXUR1/2-like"/>
</dbReference>
<dbReference type="PROSITE" id="PS50011">
    <property type="entry name" value="PROTEIN_KINASE_DOM"/>
    <property type="match status" value="1"/>
</dbReference>
<feature type="binding site" evidence="1">
    <location>
        <position position="214"/>
    </location>
    <ligand>
        <name>ATP</name>
        <dbReference type="ChEBI" id="CHEBI:30616"/>
    </ligand>
</feature>
<dbReference type="GO" id="GO:0005886">
    <property type="term" value="C:plasma membrane"/>
    <property type="evidence" value="ECO:0007669"/>
    <property type="project" value="TreeGrafter"/>
</dbReference>
<name>A0A699JHS2_TANCI</name>
<sequence>MLTEVGDFISELRHHGRWKVFSKKYFGHLLKCIIRIPWQTIKPSGGMMCQGVRKEIQTKDVISDLIHFATLGDMQEFVKMLVRGILQILCEPVRFGVVFEIAAGDKFEIKGEIKSEEVSRETTYAAYLVFKLPQHHSSFDAPQQQRSDGSTEVLAWVFQTWTTTEMISMHLELKHPAINNFDESKVIGVGGSGKVYAGELSHFQSEEKSLVAIKRLDRGEMILIYEHASGESLGRFLSSAAVTWTQRLRICLDAAKGLSFLHDPNGTQKRVLHCDIRSANILLDENMTAKVSDFGLSKMGPPNQQYSLLITGALGTPGYCDPVLWRRTP</sequence>
<accession>A0A699JHS2</accession>
<proteinExistence type="predicted"/>
<keyword evidence="1" id="KW-0067">ATP-binding</keyword>
<gene>
    <name evidence="3" type="ORF">Tci_605458</name>
</gene>
<dbReference type="GO" id="GO:0005524">
    <property type="term" value="F:ATP binding"/>
    <property type="evidence" value="ECO:0007669"/>
    <property type="project" value="UniProtKB-UniRule"/>
</dbReference>
<dbReference type="Gene3D" id="1.10.510.10">
    <property type="entry name" value="Transferase(Phosphotransferase) domain 1"/>
    <property type="match status" value="1"/>
</dbReference>
<dbReference type="PANTHER" id="PTHR27003">
    <property type="entry name" value="OS07G0166700 PROTEIN"/>
    <property type="match status" value="1"/>
</dbReference>
<dbReference type="InterPro" id="IPR000719">
    <property type="entry name" value="Prot_kinase_dom"/>
</dbReference>
<dbReference type="PANTHER" id="PTHR27003:SF338">
    <property type="entry name" value="TYROSINE-PROTEIN KINASE, NON-RECEPTOR JAK_TYK2-RELATED"/>
    <property type="match status" value="1"/>
</dbReference>
<evidence type="ECO:0000259" key="2">
    <source>
        <dbReference type="PROSITE" id="PS50011"/>
    </source>
</evidence>
<evidence type="ECO:0000313" key="3">
    <source>
        <dbReference type="EMBL" id="GFA33486.1"/>
    </source>
</evidence>